<reference evidence="2 3" key="1">
    <citation type="submission" date="2023-03" db="EMBL/GenBank/DDBJ databases">
        <title>High recombination rates correlate with genetic variation in Cardiocondyla obscurior ants.</title>
        <authorList>
            <person name="Errbii M."/>
        </authorList>
    </citation>
    <scope>NUCLEOTIDE SEQUENCE [LARGE SCALE GENOMIC DNA]</scope>
    <source>
        <strain evidence="2">Alpha-2009</strain>
        <tissue evidence="2">Whole body</tissue>
    </source>
</reference>
<dbReference type="AlphaFoldDB" id="A0AAW2F538"/>
<dbReference type="EMBL" id="JADYXP020000015">
    <property type="protein sequence ID" value="KAL0109636.1"/>
    <property type="molecule type" value="Genomic_DNA"/>
</dbReference>
<dbReference type="Proteomes" id="UP001430953">
    <property type="component" value="Unassembled WGS sequence"/>
</dbReference>
<evidence type="ECO:0000313" key="3">
    <source>
        <dbReference type="Proteomes" id="UP001430953"/>
    </source>
</evidence>
<feature type="compositionally biased region" description="Basic residues" evidence="1">
    <location>
        <begin position="135"/>
        <end position="149"/>
    </location>
</feature>
<feature type="compositionally biased region" description="Basic and acidic residues" evidence="1">
    <location>
        <begin position="122"/>
        <end position="134"/>
    </location>
</feature>
<keyword evidence="3" id="KW-1185">Reference proteome</keyword>
<evidence type="ECO:0000313" key="2">
    <source>
        <dbReference type="EMBL" id="KAL0109636.1"/>
    </source>
</evidence>
<feature type="region of interest" description="Disordered" evidence="1">
    <location>
        <begin position="100"/>
        <end position="149"/>
    </location>
</feature>
<sequence length="252" mass="29902">MDFPIKIQQVHFGFKTEKGKEENVGGTKTRRFRKSLLDCIRNKFTDVNRRTKSPFCLSYTQTAVCRPVSAFGLGGAFYERQTRGLEKHLGFRFTGERTGRRTKEEWQSKGETEIKKKRARKREKEREREREKGGRKNARTRRNPRKRTRTLLNLAESREGVWPSSLRDCCADNHQETIRILRPEKLWFCEREREREREREKKKDILPEDPVFQRADLLLCTDSEKGLIFFLRRAREGTGTSLRVRACRNFAT</sequence>
<feature type="compositionally biased region" description="Basic and acidic residues" evidence="1">
    <location>
        <begin position="100"/>
        <end position="114"/>
    </location>
</feature>
<gene>
    <name evidence="2" type="ORF">PUN28_014582</name>
</gene>
<evidence type="ECO:0000256" key="1">
    <source>
        <dbReference type="SAM" id="MobiDB-lite"/>
    </source>
</evidence>
<protein>
    <submittedName>
        <fullName evidence="2">Uncharacterized protein</fullName>
    </submittedName>
</protein>
<organism evidence="2 3">
    <name type="scientific">Cardiocondyla obscurior</name>
    <dbReference type="NCBI Taxonomy" id="286306"/>
    <lineage>
        <taxon>Eukaryota</taxon>
        <taxon>Metazoa</taxon>
        <taxon>Ecdysozoa</taxon>
        <taxon>Arthropoda</taxon>
        <taxon>Hexapoda</taxon>
        <taxon>Insecta</taxon>
        <taxon>Pterygota</taxon>
        <taxon>Neoptera</taxon>
        <taxon>Endopterygota</taxon>
        <taxon>Hymenoptera</taxon>
        <taxon>Apocrita</taxon>
        <taxon>Aculeata</taxon>
        <taxon>Formicoidea</taxon>
        <taxon>Formicidae</taxon>
        <taxon>Myrmicinae</taxon>
        <taxon>Cardiocondyla</taxon>
    </lineage>
</organism>
<comment type="caution">
    <text evidence="2">The sequence shown here is derived from an EMBL/GenBank/DDBJ whole genome shotgun (WGS) entry which is preliminary data.</text>
</comment>
<accession>A0AAW2F538</accession>
<name>A0AAW2F538_9HYME</name>
<proteinExistence type="predicted"/>